<evidence type="ECO:0000259" key="7">
    <source>
        <dbReference type="Pfam" id="PF01709"/>
    </source>
</evidence>
<reference evidence="9 10" key="1">
    <citation type="submission" date="2015-02" db="EMBL/GenBank/DDBJ databases">
        <title>Genome Sequencing of Rickettsiales.</title>
        <authorList>
            <person name="Daugherty S.C."/>
            <person name="Su Q."/>
            <person name="Abolude K."/>
            <person name="Beier-Sexton M."/>
            <person name="Carlyon J.A."/>
            <person name="Carter R."/>
            <person name="Day N.P."/>
            <person name="Dumler S.J."/>
            <person name="Dyachenko V."/>
            <person name="Godinez A."/>
            <person name="Kurtti T.J."/>
            <person name="Lichay M."/>
            <person name="Mullins K.E."/>
            <person name="Ott S."/>
            <person name="Pappas-Brown V."/>
            <person name="Paris D.H."/>
            <person name="Patel P."/>
            <person name="Richards A.L."/>
            <person name="Sadzewicz L."/>
            <person name="Sears K."/>
            <person name="Seidman D."/>
            <person name="Sengamalay N."/>
            <person name="Stenos J."/>
            <person name="Tallon L.J."/>
            <person name="Vincent G."/>
            <person name="Fraser C.M."/>
            <person name="Munderloh U."/>
            <person name="Dunning-Hotopp J.C."/>
        </authorList>
    </citation>
    <scope>NUCLEOTIDE SEQUENCE [LARGE SCALE GENOMIC DNA]</scope>
    <source>
        <strain evidence="9 10">Fuller</strain>
    </source>
</reference>
<gene>
    <name evidence="9" type="ORF">OCHUTO_0877</name>
</gene>
<dbReference type="GO" id="GO:0003677">
    <property type="term" value="F:DNA binding"/>
    <property type="evidence" value="ECO:0007669"/>
    <property type="project" value="UniProtKB-UniRule"/>
</dbReference>
<evidence type="ECO:0000313" key="9">
    <source>
        <dbReference type="EMBL" id="KJV55319.1"/>
    </source>
</evidence>
<sequence length="248" mass="27910">MAGHSKFKNIQHRKGAQDKKRAKLFASLVREIFLSAKSGVDIQYNPRLRTAIAAAKFNNLPKDKIEKAIAQAVNKENHENYFEITYEGIIDGIAVIVEALTDNTNRTAANVRAIFSKNGGNLVGTGNASFLFERLGIIKFKSKVSTSEKLFDIAIEIGAEDIESDEEYHVVYVPIKLFANIVEELAQKFGYPAESYIGWKPRNTILISDIEKAQKLVILINTLDDDSDVQRVFCNYEFSEQVYNNLII</sequence>
<organism evidence="9 10">
    <name type="scientific">Orientia chuto str. Dubai</name>
    <dbReference type="NCBI Taxonomy" id="1359168"/>
    <lineage>
        <taxon>Bacteria</taxon>
        <taxon>Pseudomonadati</taxon>
        <taxon>Pseudomonadota</taxon>
        <taxon>Alphaproteobacteria</taxon>
        <taxon>Rickettsiales</taxon>
        <taxon>Rickettsiaceae</taxon>
        <taxon>Rickettsieae</taxon>
        <taxon>Orientia</taxon>
    </lineage>
</organism>
<dbReference type="SUPFAM" id="SSF75625">
    <property type="entry name" value="YebC-like"/>
    <property type="match status" value="1"/>
</dbReference>
<dbReference type="NCBIfam" id="TIGR01033">
    <property type="entry name" value="YebC/PmpR family DNA-binding transcriptional regulator"/>
    <property type="match status" value="1"/>
</dbReference>
<dbReference type="NCBIfam" id="NF001030">
    <property type="entry name" value="PRK00110.1"/>
    <property type="match status" value="1"/>
</dbReference>
<dbReference type="GO" id="GO:0005737">
    <property type="term" value="C:cytoplasm"/>
    <property type="evidence" value="ECO:0007669"/>
    <property type="project" value="UniProtKB-SubCell"/>
</dbReference>
<keyword evidence="5 6" id="KW-0804">Transcription</keyword>
<evidence type="ECO:0000259" key="8">
    <source>
        <dbReference type="Pfam" id="PF20772"/>
    </source>
</evidence>
<dbReference type="InterPro" id="IPR017856">
    <property type="entry name" value="Integrase-like_N"/>
</dbReference>
<dbReference type="RefSeq" id="WP_045797481.1">
    <property type="nucleotide sequence ID" value="NZ_LANP01000024.1"/>
</dbReference>
<accession>A0A0F3ML52</accession>
<dbReference type="InterPro" id="IPR048300">
    <property type="entry name" value="TACO1_YebC-like_2nd/3rd_dom"/>
</dbReference>
<dbReference type="FunFam" id="1.10.10.200:FF:000002">
    <property type="entry name" value="Probable transcriptional regulatory protein CLM62_37755"/>
    <property type="match status" value="1"/>
</dbReference>
<keyword evidence="4 6" id="KW-0238">DNA-binding</keyword>
<dbReference type="AlphaFoldDB" id="A0A0F3ML52"/>
<dbReference type="EMBL" id="LANP01000024">
    <property type="protein sequence ID" value="KJV55319.1"/>
    <property type="molecule type" value="Genomic_DNA"/>
</dbReference>
<dbReference type="HAMAP" id="MF_00693">
    <property type="entry name" value="Transcrip_reg_TACO1"/>
    <property type="match status" value="1"/>
</dbReference>
<dbReference type="Pfam" id="PF20772">
    <property type="entry name" value="TACO1_YebC_N"/>
    <property type="match status" value="1"/>
</dbReference>
<evidence type="ECO:0000256" key="2">
    <source>
        <dbReference type="ARBA" id="ARBA00022490"/>
    </source>
</evidence>
<dbReference type="PANTHER" id="PTHR12532:SF11">
    <property type="match status" value="1"/>
</dbReference>
<feature type="domain" description="TACO1/YebC-like N-terminal" evidence="8">
    <location>
        <begin position="5"/>
        <end position="73"/>
    </location>
</feature>
<dbReference type="InterPro" id="IPR029072">
    <property type="entry name" value="YebC-like"/>
</dbReference>
<dbReference type="NCBIfam" id="NF009044">
    <property type="entry name" value="PRK12378.1"/>
    <property type="match status" value="1"/>
</dbReference>
<dbReference type="InterPro" id="IPR002876">
    <property type="entry name" value="Transcrip_reg_TACO1-like"/>
</dbReference>
<dbReference type="InterPro" id="IPR049083">
    <property type="entry name" value="TACO1_YebC_N"/>
</dbReference>
<evidence type="ECO:0000256" key="5">
    <source>
        <dbReference type="ARBA" id="ARBA00023163"/>
    </source>
</evidence>
<keyword evidence="3 6" id="KW-0805">Transcription regulation</keyword>
<dbReference type="STRING" id="1359168.OCHUTO_0877"/>
<dbReference type="OrthoDB" id="9781053at2"/>
<name>A0A0F3ML52_9RICK</name>
<dbReference type="GO" id="GO:0006355">
    <property type="term" value="P:regulation of DNA-templated transcription"/>
    <property type="evidence" value="ECO:0007669"/>
    <property type="project" value="UniProtKB-UniRule"/>
</dbReference>
<evidence type="ECO:0000256" key="1">
    <source>
        <dbReference type="ARBA" id="ARBA00008724"/>
    </source>
</evidence>
<evidence type="ECO:0000256" key="3">
    <source>
        <dbReference type="ARBA" id="ARBA00023015"/>
    </source>
</evidence>
<dbReference type="Proteomes" id="UP000033616">
    <property type="component" value="Unassembled WGS sequence"/>
</dbReference>
<dbReference type="PATRIC" id="fig|1359168.3.peg.604"/>
<comment type="caution">
    <text evidence="9">The sequence shown here is derived from an EMBL/GenBank/DDBJ whole genome shotgun (WGS) entry which is preliminary data.</text>
</comment>
<dbReference type="Pfam" id="PF01709">
    <property type="entry name" value="Transcrip_reg"/>
    <property type="match status" value="1"/>
</dbReference>
<proteinExistence type="inferred from homology"/>
<dbReference type="Gene3D" id="3.30.70.980">
    <property type="match status" value="2"/>
</dbReference>
<evidence type="ECO:0000256" key="6">
    <source>
        <dbReference type="HAMAP-Rule" id="MF_00693"/>
    </source>
</evidence>
<comment type="similarity">
    <text evidence="1 6">Belongs to the TACO1 family.</text>
</comment>
<dbReference type="InterPro" id="IPR026564">
    <property type="entry name" value="Transcrip_reg_TACO1-like_dom3"/>
</dbReference>
<evidence type="ECO:0000313" key="10">
    <source>
        <dbReference type="Proteomes" id="UP000033616"/>
    </source>
</evidence>
<keyword evidence="2 6" id="KW-0963">Cytoplasm</keyword>
<keyword evidence="10" id="KW-1185">Reference proteome</keyword>
<comment type="subcellular location">
    <subcellularLocation>
        <location evidence="6">Cytoplasm</location>
    </subcellularLocation>
</comment>
<feature type="domain" description="TACO1/YebC-like second and third" evidence="7">
    <location>
        <begin position="81"/>
        <end position="235"/>
    </location>
</feature>
<evidence type="ECO:0000256" key="4">
    <source>
        <dbReference type="ARBA" id="ARBA00023125"/>
    </source>
</evidence>
<dbReference type="Gene3D" id="1.10.10.200">
    <property type="match status" value="1"/>
</dbReference>
<dbReference type="PANTHER" id="PTHR12532">
    <property type="entry name" value="TRANSLATIONAL ACTIVATOR OF CYTOCHROME C OXIDASE 1"/>
    <property type="match status" value="1"/>
</dbReference>
<protein>
    <recommendedName>
        <fullName evidence="6">Probable transcriptional regulatory protein OCHUTO_0877</fullName>
    </recommendedName>
</protein>